<accession>A0A3A8Q051</accession>
<keyword evidence="1" id="KW-0175">Coiled coil</keyword>
<dbReference type="OrthoDB" id="9814981at2"/>
<protein>
    <submittedName>
        <fullName evidence="2">Uncharacterized protein</fullName>
    </submittedName>
</protein>
<feature type="coiled-coil region" evidence="1">
    <location>
        <begin position="25"/>
        <end position="52"/>
    </location>
</feature>
<evidence type="ECO:0000313" key="2">
    <source>
        <dbReference type="EMBL" id="RKH60711.1"/>
    </source>
</evidence>
<sequence length="102" mass="11790">MARPVNVNALLPIEAEFQRERASGLRRSGDKLEDALAQVAQAEKELRALHGVARVERYAAYRALWKEAERLRWNLTVQREACGLRNHRDLDVVYPMPPLLRE</sequence>
<organism evidence="2 3">
    <name type="scientific">Corallococcus interemptor</name>
    <dbReference type="NCBI Taxonomy" id="2316720"/>
    <lineage>
        <taxon>Bacteria</taxon>
        <taxon>Pseudomonadati</taxon>
        <taxon>Myxococcota</taxon>
        <taxon>Myxococcia</taxon>
        <taxon>Myxococcales</taxon>
        <taxon>Cystobacterineae</taxon>
        <taxon>Myxococcaceae</taxon>
        <taxon>Corallococcus</taxon>
    </lineage>
</organism>
<gene>
    <name evidence="2" type="ORF">D7X96_33150</name>
</gene>
<dbReference type="Proteomes" id="UP000282656">
    <property type="component" value="Unassembled WGS sequence"/>
</dbReference>
<comment type="caution">
    <text evidence="2">The sequence shown here is derived from an EMBL/GenBank/DDBJ whole genome shotgun (WGS) entry which is preliminary data.</text>
</comment>
<name>A0A3A8Q051_9BACT</name>
<keyword evidence="3" id="KW-1185">Reference proteome</keyword>
<reference evidence="3" key="1">
    <citation type="submission" date="2018-09" db="EMBL/GenBank/DDBJ databases">
        <authorList>
            <person name="Livingstone P.G."/>
            <person name="Whitworth D.E."/>
        </authorList>
    </citation>
    <scope>NUCLEOTIDE SEQUENCE [LARGE SCALE GENOMIC DNA]</scope>
    <source>
        <strain evidence="3">AB047A</strain>
    </source>
</reference>
<proteinExistence type="predicted"/>
<dbReference type="AlphaFoldDB" id="A0A3A8Q051"/>
<evidence type="ECO:0000313" key="3">
    <source>
        <dbReference type="Proteomes" id="UP000282656"/>
    </source>
</evidence>
<dbReference type="EMBL" id="RAWM01000142">
    <property type="protein sequence ID" value="RKH60711.1"/>
    <property type="molecule type" value="Genomic_DNA"/>
</dbReference>
<dbReference type="RefSeq" id="WP_121771558.1">
    <property type="nucleotide sequence ID" value="NZ_RAWM01000142.1"/>
</dbReference>
<evidence type="ECO:0000256" key="1">
    <source>
        <dbReference type="SAM" id="Coils"/>
    </source>
</evidence>